<dbReference type="PANTHER" id="PTHR35529">
    <property type="entry name" value="MANGANESE EFFLUX PUMP MNTP-RELATED"/>
    <property type="match status" value="1"/>
</dbReference>
<dbReference type="RefSeq" id="WP_136494621.1">
    <property type="nucleotide sequence ID" value="NZ_CP046052.1"/>
</dbReference>
<keyword evidence="1" id="KW-1003">Cell membrane</keyword>
<evidence type="ECO:0000256" key="1">
    <source>
        <dbReference type="ARBA" id="ARBA00022475"/>
    </source>
</evidence>
<dbReference type="Pfam" id="PF02659">
    <property type="entry name" value="Mntp"/>
    <property type="match status" value="1"/>
</dbReference>
<feature type="transmembrane region" description="Helical" evidence="5">
    <location>
        <begin position="48"/>
        <end position="66"/>
    </location>
</feature>
<dbReference type="PANTHER" id="PTHR35529:SF2">
    <property type="entry name" value="SPORULATION PROTEIN YTAF-RELATED"/>
    <property type="match status" value="1"/>
</dbReference>
<accession>A0A6B8K7X4</accession>
<dbReference type="KEGG" id="mhey:H2LOC_000570"/>
<evidence type="ECO:0000313" key="6">
    <source>
        <dbReference type="EMBL" id="QGM44314.1"/>
    </source>
</evidence>
<reference evidence="6 7" key="1">
    <citation type="submission" date="2019-11" db="EMBL/GenBank/DDBJ databases">
        <title>The genome sequence of Methylocystis heyeri.</title>
        <authorList>
            <person name="Oshkin I.Y."/>
            <person name="Miroshnikov K."/>
            <person name="Dedysh S.N."/>
        </authorList>
    </citation>
    <scope>NUCLEOTIDE SEQUENCE [LARGE SCALE GENOMIC DNA]</scope>
    <source>
        <strain evidence="6 7">H2</strain>
    </source>
</reference>
<dbReference type="AlphaFoldDB" id="A0A6B8K7X4"/>
<gene>
    <name evidence="6" type="ORF">H2LOC_000570</name>
</gene>
<proteinExistence type="predicted"/>
<keyword evidence="3 5" id="KW-1133">Transmembrane helix</keyword>
<evidence type="ECO:0000256" key="4">
    <source>
        <dbReference type="ARBA" id="ARBA00023136"/>
    </source>
</evidence>
<dbReference type="EMBL" id="CP046052">
    <property type="protein sequence ID" value="QGM44314.1"/>
    <property type="molecule type" value="Genomic_DNA"/>
</dbReference>
<name>A0A6B8K7X4_9HYPH</name>
<organism evidence="6 7">
    <name type="scientific">Methylocystis heyeri</name>
    <dbReference type="NCBI Taxonomy" id="391905"/>
    <lineage>
        <taxon>Bacteria</taxon>
        <taxon>Pseudomonadati</taxon>
        <taxon>Pseudomonadota</taxon>
        <taxon>Alphaproteobacteria</taxon>
        <taxon>Hyphomicrobiales</taxon>
        <taxon>Methylocystaceae</taxon>
        <taxon>Methylocystis</taxon>
    </lineage>
</organism>
<feature type="transmembrane region" description="Helical" evidence="5">
    <location>
        <begin position="141"/>
        <end position="160"/>
    </location>
</feature>
<dbReference type="InterPro" id="IPR003810">
    <property type="entry name" value="Mntp/YtaF"/>
</dbReference>
<feature type="transmembrane region" description="Helical" evidence="5">
    <location>
        <begin position="78"/>
        <end position="96"/>
    </location>
</feature>
<evidence type="ECO:0000256" key="5">
    <source>
        <dbReference type="SAM" id="Phobius"/>
    </source>
</evidence>
<dbReference type="Proteomes" id="UP000309061">
    <property type="component" value="Chromosome"/>
</dbReference>
<evidence type="ECO:0000313" key="7">
    <source>
        <dbReference type="Proteomes" id="UP000309061"/>
    </source>
</evidence>
<keyword evidence="4 5" id="KW-0472">Membrane</keyword>
<keyword evidence="7" id="KW-1185">Reference proteome</keyword>
<evidence type="ECO:0000256" key="3">
    <source>
        <dbReference type="ARBA" id="ARBA00022989"/>
    </source>
</evidence>
<dbReference type="OrthoDB" id="8450517at2"/>
<feature type="transmembrane region" description="Helical" evidence="5">
    <location>
        <begin position="198"/>
        <end position="214"/>
    </location>
</feature>
<sequence>MLNYAGIFGSGDGRLLGYGFVIAITNNVDNLGARIAYSIQGTRVSLPINLWISAITFLISSAAAYMGATVSGSLGSEIASVAAMLLLVGLGAMMIIQTRGEPWHDQEPPEKDATSLWKVILRPHHADVDASKHIDFKEGTVLGVALSINNIGGGLSAGIIGVNPWLVGGLSALVSFLALWAGNYLAEFFVRRGIANKANLIGGLLLIIIGVRQVF</sequence>
<evidence type="ECO:0000256" key="2">
    <source>
        <dbReference type="ARBA" id="ARBA00022692"/>
    </source>
</evidence>
<keyword evidence="2 5" id="KW-0812">Transmembrane</keyword>
<protein>
    <submittedName>
        <fullName evidence="6">Sporulation membrane protein YtaF</fullName>
    </submittedName>
</protein>
<feature type="transmembrane region" description="Helical" evidence="5">
    <location>
        <begin position="166"/>
        <end position="186"/>
    </location>
</feature>